<sequence>MEWIPVFSTSGKVAGSRPTMPPLQVSDGQTRISSASVHGALTSSREAVLRVGNRARCLLPHPTASTAALATISLTPPFEVSLNTLWALFSPCCEGSAPSIPRQQVPIANDSSMPGQVTCQLYPIVGSFISIHVKANERVRLQGSMDRQRLIQRREEHWPLSALDQSFFVDVSIQKAYAESIQLPRGAQIIRLGPGKLARICVTSLEVLCIPAAPTTLANIYEMLDQAIPKPREYSNILGSYHEPAS</sequence>
<name>N1J8I0_BLUG1</name>
<dbReference type="InParanoid" id="N1J8I0"/>
<evidence type="ECO:0000313" key="1">
    <source>
        <dbReference type="EMBL" id="CCU76451.1"/>
    </source>
</evidence>
<dbReference type="Proteomes" id="UP000015441">
    <property type="component" value="Unassembled WGS sequence"/>
</dbReference>
<comment type="caution">
    <text evidence="1">The sequence shown here is derived from an EMBL/GenBank/DDBJ whole genome shotgun (WGS) entry which is preliminary data.</text>
</comment>
<evidence type="ECO:0000313" key="2">
    <source>
        <dbReference type="Proteomes" id="UP000015441"/>
    </source>
</evidence>
<proteinExistence type="predicted"/>
<reference evidence="1 2" key="1">
    <citation type="journal article" date="2010" name="Science">
        <title>Genome expansion and gene loss in powdery mildew fungi reveal tradeoffs in extreme parasitism.</title>
        <authorList>
            <person name="Spanu P.D."/>
            <person name="Abbott J.C."/>
            <person name="Amselem J."/>
            <person name="Burgis T.A."/>
            <person name="Soanes D.M."/>
            <person name="Stueber K."/>
            <person name="Ver Loren van Themaat E."/>
            <person name="Brown J.K.M."/>
            <person name="Butcher S.A."/>
            <person name="Gurr S.J."/>
            <person name="Lebrun M.-H."/>
            <person name="Ridout C.J."/>
            <person name="Schulze-Lefert P."/>
            <person name="Talbot N.J."/>
            <person name="Ahmadinejad N."/>
            <person name="Ametz C."/>
            <person name="Barton G.R."/>
            <person name="Benjdia M."/>
            <person name="Bidzinski P."/>
            <person name="Bindschedler L.V."/>
            <person name="Both M."/>
            <person name="Brewer M.T."/>
            <person name="Cadle-Davidson L."/>
            <person name="Cadle-Davidson M.M."/>
            <person name="Collemare J."/>
            <person name="Cramer R."/>
            <person name="Frenkel O."/>
            <person name="Godfrey D."/>
            <person name="Harriman J."/>
            <person name="Hoede C."/>
            <person name="King B.C."/>
            <person name="Klages S."/>
            <person name="Kleemann J."/>
            <person name="Knoll D."/>
            <person name="Koti P.S."/>
            <person name="Kreplak J."/>
            <person name="Lopez-Ruiz F.J."/>
            <person name="Lu X."/>
            <person name="Maekawa T."/>
            <person name="Mahanil S."/>
            <person name="Micali C."/>
            <person name="Milgroom M.G."/>
            <person name="Montana G."/>
            <person name="Noir S."/>
            <person name="O'Connell R.J."/>
            <person name="Oberhaensli S."/>
            <person name="Parlange F."/>
            <person name="Pedersen C."/>
            <person name="Quesneville H."/>
            <person name="Reinhardt R."/>
            <person name="Rott M."/>
            <person name="Sacristan S."/>
            <person name="Schmidt S.M."/>
            <person name="Schoen M."/>
            <person name="Skamnioti P."/>
            <person name="Sommer H."/>
            <person name="Stephens A."/>
            <person name="Takahara H."/>
            <person name="Thordal-Christensen H."/>
            <person name="Vigouroux M."/>
            <person name="Wessling R."/>
            <person name="Wicker T."/>
            <person name="Panstruga R."/>
        </authorList>
    </citation>
    <scope>NUCLEOTIDE SEQUENCE [LARGE SCALE GENOMIC DNA]</scope>
    <source>
        <strain evidence="1">DH14</strain>
    </source>
</reference>
<gene>
    <name evidence="1" type="ORF">BGHDH14_bgh04860</name>
</gene>
<accession>N1J8I0</accession>
<dbReference type="AlphaFoldDB" id="N1J8I0"/>
<organism evidence="1 2">
    <name type="scientific">Blumeria graminis f. sp. hordei (strain DH14)</name>
    <name type="common">Barley powdery mildew</name>
    <name type="synonym">Oidium monilioides f. sp. hordei</name>
    <dbReference type="NCBI Taxonomy" id="546991"/>
    <lineage>
        <taxon>Eukaryota</taxon>
        <taxon>Fungi</taxon>
        <taxon>Dikarya</taxon>
        <taxon>Ascomycota</taxon>
        <taxon>Pezizomycotina</taxon>
        <taxon>Leotiomycetes</taxon>
        <taxon>Erysiphales</taxon>
        <taxon>Erysiphaceae</taxon>
        <taxon>Blumeria</taxon>
        <taxon>Blumeria hordei</taxon>
    </lineage>
</organism>
<protein>
    <submittedName>
        <fullName evidence="1">Uncharacterized protein</fullName>
    </submittedName>
</protein>
<keyword evidence="2" id="KW-1185">Reference proteome</keyword>
<dbReference type="EMBL" id="CAUH01002591">
    <property type="protein sequence ID" value="CCU76451.1"/>
    <property type="molecule type" value="Genomic_DNA"/>
</dbReference>
<dbReference type="HOGENOM" id="CLU_1128900_0_0_1"/>